<gene>
    <name evidence="1" type="ORF">M9H77_35940</name>
</gene>
<evidence type="ECO:0000313" key="1">
    <source>
        <dbReference type="EMBL" id="KAI5649935.1"/>
    </source>
</evidence>
<dbReference type="Proteomes" id="UP001060085">
    <property type="component" value="Linkage Group LG08"/>
</dbReference>
<comment type="caution">
    <text evidence="1">The sequence shown here is derived from an EMBL/GenBank/DDBJ whole genome shotgun (WGS) entry which is preliminary data.</text>
</comment>
<reference evidence="2" key="1">
    <citation type="journal article" date="2023" name="Nat. Plants">
        <title>Single-cell RNA sequencing provides a high-resolution roadmap for understanding the multicellular compartmentation of specialized metabolism.</title>
        <authorList>
            <person name="Sun S."/>
            <person name="Shen X."/>
            <person name="Li Y."/>
            <person name="Li Y."/>
            <person name="Wang S."/>
            <person name="Li R."/>
            <person name="Zhang H."/>
            <person name="Shen G."/>
            <person name="Guo B."/>
            <person name="Wei J."/>
            <person name="Xu J."/>
            <person name="St-Pierre B."/>
            <person name="Chen S."/>
            <person name="Sun C."/>
        </authorList>
    </citation>
    <scope>NUCLEOTIDE SEQUENCE [LARGE SCALE GENOMIC DNA]</scope>
</reference>
<evidence type="ECO:0000313" key="2">
    <source>
        <dbReference type="Proteomes" id="UP001060085"/>
    </source>
</evidence>
<keyword evidence="2" id="KW-1185">Reference proteome</keyword>
<dbReference type="EMBL" id="CM044708">
    <property type="protein sequence ID" value="KAI5649935.1"/>
    <property type="molecule type" value="Genomic_DNA"/>
</dbReference>
<protein>
    <submittedName>
        <fullName evidence="1">Uncharacterized protein</fullName>
    </submittedName>
</protein>
<proteinExistence type="predicted"/>
<sequence length="122" mass="14185">MHFVYKEKLPFLLSHLIPIQFFHHVQVTIAGSIPYETNGLPKDSALLKVHCASKDTDIGYKTITVSGRIQWSFHANIVGSTIFFCRFWWKNNDKAYEVFNMGIANSCDLYLDSYRCIYQKKN</sequence>
<accession>A0ACB9ZR86</accession>
<name>A0ACB9ZR86_CATRO</name>
<organism evidence="1 2">
    <name type="scientific">Catharanthus roseus</name>
    <name type="common">Madagascar periwinkle</name>
    <name type="synonym">Vinca rosea</name>
    <dbReference type="NCBI Taxonomy" id="4058"/>
    <lineage>
        <taxon>Eukaryota</taxon>
        <taxon>Viridiplantae</taxon>
        <taxon>Streptophyta</taxon>
        <taxon>Embryophyta</taxon>
        <taxon>Tracheophyta</taxon>
        <taxon>Spermatophyta</taxon>
        <taxon>Magnoliopsida</taxon>
        <taxon>eudicotyledons</taxon>
        <taxon>Gunneridae</taxon>
        <taxon>Pentapetalae</taxon>
        <taxon>asterids</taxon>
        <taxon>lamiids</taxon>
        <taxon>Gentianales</taxon>
        <taxon>Apocynaceae</taxon>
        <taxon>Rauvolfioideae</taxon>
        <taxon>Vinceae</taxon>
        <taxon>Catharanthinae</taxon>
        <taxon>Catharanthus</taxon>
    </lineage>
</organism>